<evidence type="ECO:0000259" key="1">
    <source>
        <dbReference type="Pfam" id="PF04738"/>
    </source>
</evidence>
<gene>
    <name evidence="3" type="ordered locus">Slin_0903</name>
</gene>
<dbReference type="Pfam" id="PF04738">
    <property type="entry name" value="Lant_dehydr_N"/>
    <property type="match status" value="1"/>
</dbReference>
<evidence type="ECO:0000259" key="2">
    <source>
        <dbReference type="Pfam" id="PF14028"/>
    </source>
</evidence>
<evidence type="ECO:0000313" key="4">
    <source>
        <dbReference type="Proteomes" id="UP000002028"/>
    </source>
</evidence>
<proteinExistence type="predicted"/>
<organism evidence="3 4">
    <name type="scientific">Spirosoma linguale (strain ATCC 33905 / DSM 74 / LMG 10896 / Claus 1)</name>
    <dbReference type="NCBI Taxonomy" id="504472"/>
    <lineage>
        <taxon>Bacteria</taxon>
        <taxon>Pseudomonadati</taxon>
        <taxon>Bacteroidota</taxon>
        <taxon>Cytophagia</taxon>
        <taxon>Cytophagales</taxon>
        <taxon>Cytophagaceae</taxon>
        <taxon>Spirosoma</taxon>
    </lineage>
</organism>
<dbReference type="InterPro" id="IPR006827">
    <property type="entry name" value="Lant_deHydtase_N"/>
</dbReference>
<dbReference type="EMBL" id="CP001769">
    <property type="protein sequence ID" value="ADB36957.1"/>
    <property type="molecule type" value="Genomic_DNA"/>
</dbReference>
<protein>
    <submittedName>
        <fullName evidence="3">Lantibiotic dehydratase domain protein</fullName>
    </submittedName>
</protein>
<accession>D2QI69</accession>
<name>D2QI69_SPILD</name>
<dbReference type="InterPro" id="IPR023809">
    <property type="entry name" value="Thiopep_bacteriocin_synth_dom"/>
</dbReference>
<keyword evidence="4" id="KW-1185">Reference proteome</keyword>
<dbReference type="NCBIfam" id="TIGR03891">
    <property type="entry name" value="thiopep_ocin"/>
    <property type="match status" value="1"/>
</dbReference>
<dbReference type="KEGG" id="sli:Slin_0903"/>
<dbReference type="STRING" id="504472.Slin_0903"/>
<sequence length="1036" mass="117932">MAIDLANFYLLRVPALAFLSVSTHSEEADAQLKALWEEGTLSEALFVASPSLYQQTIDHLRTTGWPVPPAFRRTLWKYALRMSTRATPFGIMAGCSVGAIAKATEVTFGKELRFVPHHRLDMSCIAQLVRELTNDPLIRPQLRFSPNNSRYIVGDELRYAEHDDNGQERHYFTASVLISTPLEAVLQRAQSGATSAQLAETLVAIGITLDAATTFVDQLIEQQLLISELEPMLTGPPMLIQLQSRLREFTGTDAILEVLTAIGSLLASTNTDACTTHQRVLSTLTRHFSPPLSQHLIQTDLFVNTPVNQLNRRVVQTILRQIEQLLPLHRPRPNAQLVSFAQRFRSRYEDRTIPLLKALDAEFGVGYGDAVGTESDYSSLLDGLSFVAASESNAFTWEAYENLLVATFSRSLREHQLAVELTDDDLHSLGTANAPTLPDSFYLFGNLLGTSSMAVDQGDFKFNLLAAQGPSVANLLGRFCAHSRVLTNHVRACLHREEQQRPDAIFAEIIHLPDDRVGNILQRPVLRRYEIPIVNQASVDESDQLYLNDLHVSVRTNGRISLWSERHQKEVIPRLSTAHNYRFGPSIYQFLADLQHQDSSLNIYWDWGPLREQPFLPRISYRNVILSRARWLLRSVSLPLGSTDALKSHLRTTYQLPRWIAVADGDNELVLDLDTDLGWQLLAEEVRRQPTVHLVEWVATPEQCWLRDDKGAYVNEIVIPCQTLAPSPRHPSPIEQPAFSRLINRQNGADGCPADEQVMRSFDPGSEWLYVKLYSGVQIADELLKKMIFPFVQELLTAGTIQNWFFVRYADPETHLRLRLQCTIPKFYGTILDRLSEWTAPYRKSGVIYRVQIDTYERELDRYGAITITETERLFAADSWAILRYLVQETNSADRWRFAMQSCDSLLADFNVDTREKVNLLRHLQEQFLAEHQADRTLRQQLNARFRSEHDRIAYDLSGHQSTGNSTTSILVERSTLLRPCVRDITSKCPSSSIPDLLASYMHMSLNRLFVSQQRTQEMVIYHFLARYYESQQARR</sequence>
<dbReference type="RefSeq" id="WP_012925509.1">
    <property type="nucleotide sequence ID" value="NC_013730.1"/>
</dbReference>
<evidence type="ECO:0000313" key="3">
    <source>
        <dbReference type="EMBL" id="ADB36957.1"/>
    </source>
</evidence>
<feature type="domain" description="Thiopeptide-type bacteriocin biosynthesis" evidence="2">
    <location>
        <begin position="768"/>
        <end position="1029"/>
    </location>
</feature>
<reference evidence="3 4" key="1">
    <citation type="journal article" date="2010" name="Stand. Genomic Sci.">
        <title>Complete genome sequence of Spirosoma linguale type strain (1).</title>
        <authorList>
            <person name="Lail K."/>
            <person name="Sikorski J."/>
            <person name="Saunders E."/>
            <person name="Lapidus A."/>
            <person name="Glavina Del Rio T."/>
            <person name="Copeland A."/>
            <person name="Tice H."/>
            <person name="Cheng J.-F."/>
            <person name="Lucas S."/>
            <person name="Nolan M."/>
            <person name="Bruce D."/>
            <person name="Goodwin L."/>
            <person name="Pitluck S."/>
            <person name="Ivanova N."/>
            <person name="Mavromatis K."/>
            <person name="Ovchinnikova G."/>
            <person name="Pati A."/>
            <person name="Chen A."/>
            <person name="Palaniappan K."/>
            <person name="Land M."/>
            <person name="Hauser L."/>
            <person name="Chang Y.-J."/>
            <person name="Jeffries C.D."/>
            <person name="Chain P."/>
            <person name="Brettin T."/>
            <person name="Detter J.C."/>
            <person name="Schuetze A."/>
            <person name="Rohde M."/>
            <person name="Tindall B.J."/>
            <person name="Goeker M."/>
            <person name="Bristow J."/>
            <person name="Eisen J.A."/>
            <person name="Markowitz V."/>
            <person name="Hugenholtz P."/>
            <person name="Kyrpides N.C."/>
            <person name="Klenk H.-P."/>
            <person name="Chen F."/>
        </authorList>
    </citation>
    <scope>NUCLEOTIDE SEQUENCE [LARGE SCALE GENOMIC DNA]</scope>
    <source>
        <strain evidence="4">ATCC 33905 / DSM 74 / LMG 10896 / Claus 1</strain>
    </source>
</reference>
<dbReference type="eggNOG" id="ENOG502Z81U">
    <property type="taxonomic scope" value="Bacteria"/>
</dbReference>
<dbReference type="HOGENOM" id="CLU_010573_0_0_10"/>
<feature type="domain" description="Lantibiotic dehydratase N-terminal" evidence="1">
    <location>
        <begin position="40"/>
        <end position="682"/>
    </location>
</feature>
<dbReference type="Proteomes" id="UP000002028">
    <property type="component" value="Chromosome"/>
</dbReference>
<dbReference type="Pfam" id="PF14028">
    <property type="entry name" value="Lant_dehydr_C"/>
    <property type="match status" value="1"/>
</dbReference>
<dbReference type="AlphaFoldDB" id="D2QI69"/>